<dbReference type="GO" id="GO:0005524">
    <property type="term" value="F:ATP binding"/>
    <property type="evidence" value="ECO:0007669"/>
    <property type="project" value="UniProtKB-KW"/>
</dbReference>
<feature type="non-terminal residue" evidence="3">
    <location>
        <position position="221"/>
    </location>
</feature>
<organism evidence="3">
    <name type="scientific">Darwinula stevensoni</name>
    <dbReference type="NCBI Taxonomy" id="69355"/>
    <lineage>
        <taxon>Eukaryota</taxon>
        <taxon>Metazoa</taxon>
        <taxon>Ecdysozoa</taxon>
        <taxon>Arthropoda</taxon>
        <taxon>Crustacea</taxon>
        <taxon>Oligostraca</taxon>
        <taxon>Ostracoda</taxon>
        <taxon>Podocopa</taxon>
        <taxon>Podocopida</taxon>
        <taxon>Darwinulocopina</taxon>
        <taxon>Darwinuloidea</taxon>
        <taxon>Darwinulidae</taxon>
        <taxon>Darwinula</taxon>
    </lineage>
</organism>
<dbReference type="Pfam" id="PF02699">
    <property type="entry name" value="YajC"/>
    <property type="match status" value="1"/>
</dbReference>
<feature type="non-terminal residue" evidence="3">
    <location>
        <position position="1"/>
    </location>
</feature>
<dbReference type="Pfam" id="PF01121">
    <property type="entry name" value="CoaE"/>
    <property type="match status" value="1"/>
</dbReference>
<keyword evidence="4" id="KW-1185">Reference proteome</keyword>
<evidence type="ECO:0008006" key="5">
    <source>
        <dbReference type="Google" id="ProtNLM"/>
    </source>
</evidence>
<dbReference type="OrthoDB" id="247245at2759"/>
<dbReference type="GO" id="GO:0015937">
    <property type="term" value="P:coenzyme A biosynthetic process"/>
    <property type="evidence" value="ECO:0007669"/>
    <property type="project" value="InterPro"/>
</dbReference>
<dbReference type="GO" id="GO:0004140">
    <property type="term" value="F:dephospho-CoA kinase activity"/>
    <property type="evidence" value="ECO:0007669"/>
    <property type="project" value="InterPro"/>
</dbReference>
<dbReference type="EMBL" id="LR908697">
    <property type="protein sequence ID" value="CAD7254349.1"/>
    <property type="molecule type" value="Genomic_DNA"/>
</dbReference>
<accession>A0A7R9FTU3</accession>
<dbReference type="AlphaFoldDB" id="A0A7R9FTU3"/>
<dbReference type="Gene3D" id="3.40.50.300">
    <property type="entry name" value="P-loop containing nucleotide triphosphate hydrolases"/>
    <property type="match status" value="1"/>
</dbReference>
<sequence>PQTKKQKEEKKFQDSLKQGQKVVTTSGIHGRITQVNDVTVVVDTGTGKITFEKIIGLTGGIGSGKSTAAKIFNQKGIPVYNSDDRAKYLMQHSPELKKSIQSLLGVEAYQENGELNRSFISNKIFLDKTLLQKMNELVHPAVFEDSENWKNKQKEAPFLLREAAILFESGAFLLCDAIISVVADENIRIERTIKRDGLTQIEVQNRINNQWTDSQRIEKSD</sequence>
<evidence type="ECO:0000256" key="2">
    <source>
        <dbReference type="ARBA" id="ARBA00022840"/>
    </source>
</evidence>
<dbReference type="Proteomes" id="UP000677054">
    <property type="component" value="Unassembled WGS sequence"/>
</dbReference>
<evidence type="ECO:0000313" key="4">
    <source>
        <dbReference type="Proteomes" id="UP000677054"/>
    </source>
</evidence>
<dbReference type="InterPro" id="IPR027417">
    <property type="entry name" value="P-loop_NTPase"/>
</dbReference>
<dbReference type="EMBL" id="CAJPEV010009179">
    <property type="protein sequence ID" value="CAG0905573.1"/>
    <property type="molecule type" value="Genomic_DNA"/>
</dbReference>
<evidence type="ECO:0000256" key="1">
    <source>
        <dbReference type="ARBA" id="ARBA00022741"/>
    </source>
</evidence>
<dbReference type="SUPFAM" id="SSF52540">
    <property type="entry name" value="P-loop containing nucleoside triphosphate hydrolases"/>
    <property type="match status" value="1"/>
</dbReference>
<reference evidence="3" key="1">
    <citation type="submission" date="2020-11" db="EMBL/GenBank/DDBJ databases">
        <authorList>
            <person name="Tran Van P."/>
        </authorList>
    </citation>
    <scope>NUCLEOTIDE SEQUENCE</scope>
</reference>
<dbReference type="NCBIfam" id="TIGR00739">
    <property type="entry name" value="yajC"/>
    <property type="match status" value="1"/>
</dbReference>
<protein>
    <recommendedName>
        <fullName evidence="5">Dephospho-CoA kinase</fullName>
    </recommendedName>
</protein>
<keyword evidence="2" id="KW-0067">ATP-binding</keyword>
<proteinExistence type="inferred from homology"/>
<keyword evidence="1" id="KW-0547">Nucleotide-binding</keyword>
<dbReference type="PANTHER" id="PTHR10695:SF46">
    <property type="entry name" value="BIFUNCTIONAL COENZYME A SYNTHASE-RELATED"/>
    <property type="match status" value="1"/>
</dbReference>
<name>A0A7R9FTU3_9CRUS</name>
<dbReference type="SMART" id="SM01323">
    <property type="entry name" value="YajC"/>
    <property type="match status" value="1"/>
</dbReference>
<evidence type="ECO:0000313" key="3">
    <source>
        <dbReference type="EMBL" id="CAD7254349.1"/>
    </source>
</evidence>
<dbReference type="PROSITE" id="PS51219">
    <property type="entry name" value="DPCK"/>
    <property type="match status" value="1"/>
</dbReference>
<gene>
    <name evidence="3" type="ORF">DSTB1V02_LOCUS14095</name>
</gene>
<dbReference type="InterPro" id="IPR001977">
    <property type="entry name" value="Depp_CoAkinase"/>
</dbReference>
<dbReference type="InterPro" id="IPR003849">
    <property type="entry name" value="Preprotein_translocase_YajC"/>
</dbReference>
<dbReference type="PANTHER" id="PTHR10695">
    <property type="entry name" value="DEPHOSPHO-COA KINASE-RELATED"/>
    <property type="match status" value="1"/>
</dbReference>
<dbReference type="HAMAP" id="MF_00376">
    <property type="entry name" value="Dephospho_CoA_kinase"/>
    <property type="match status" value="1"/>
</dbReference>
<dbReference type="NCBIfam" id="TIGR00152">
    <property type="entry name" value="dephospho-CoA kinase"/>
    <property type="match status" value="1"/>
</dbReference>
<dbReference type="CDD" id="cd02022">
    <property type="entry name" value="DPCK"/>
    <property type="match status" value="1"/>
</dbReference>